<comment type="caution">
    <text evidence="1">The sequence shown here is derived from an EMBL/GenBank/DDBJ whole genome shotgun (WGS) entry which is preliminary data.</text>
</comment>
<proteinExistence type="predicted"/>
<dbReference type="Proteomes" id="UP001185927">
    <property type="component" value="Unassembled WGS sequence"/>
</dbReference>
<dbReference type="EMBL" id="JAWLKB010000001">
    <property type="protein sequence ID" value="MDV6265477.1"/>
    <property type="molecule type" value="Genomic_DNA"/>
</dbReference>
<dbReference type="Gene3D" id="1.10.287.1060">
    <property type="entry name" value="ESAT-6-like"/>
    <property type="match status" value="1"/>
</dbReference>
<dbReference type="SUPFAM" id="SSF140453">
    <property type="entry name" value="EsxAB dimer-like"/>
    <property type="match status" value="1"/>
</dbReference>
<evidence type="ECO:0000313" key="1">
    <source>
        <dbReference type="EMBL" id="MDV6265477.1"/>
    </source>
</evidence>
<dbReference type="NCBIfam" id="TIGR03930">
    <property type="entry name" value="WXG100_ESAT6"/>
    <property type="match status" value="1"/>
</dbReference>
<name>A0ABU4BMP0_RHOGO</name>
<evidence type="ECO:0000313" key="2">
    <source>
        <dbReference type="Proteomes" id="UP001185927"/>
    </source>
</evidence>
<dbReference type="Pfam" id="PF06013">
    <property type="entry name" value="WXG100"/>
    <property type="match status" value="1"/>
</dbReference>
<keyword evidence="2" id="KW-1185">Reference proteome</keyword>
<reference evidence="1 2" key="1">
    <citation type="submission" date="2023-10" db="EMBL/GenBank/DDBJ databases">
        <title>Development of a sustainable strategy for remediation of hydrocarbon-contaminated territories based on the waste exchange concept.</title>
        <authorList>
            <person name="Krivoruchko A."/>
        </authorList>
    </citation>
    <scope>NUCLEOTIDE SEQUENCE [LARGE SCALE GENOMIC DNA]</scope>
    <source>
        <strain evidence="1 2">IEGM 1203</strain>
    </source>
</reference>
<protein>
    <submittedName>
        <fullName evidence="1">WXG100 family type VII secretion target</fullName>
    </submittedName>
</protein>
<dbReference type="InterPro" id="IPR036689">
    <property type="entry name" value="ESAT-6-like_sf"/>
</dbReference>
<gene>
    <name evidence="1" type="ORF">R3Q16_02610</name>
</gene>
<dbReference type="InterPro" id="IPR010310">
    <property type="entry name" value="T7SS_ESAT-6-like"/>
</dbReference>
<sequence length="124" mass="14016">MHRGDKQHQSGKLPVPEFNWQVLMRCDPEQMHATATRISDLADEFWDDVETLRRDAESLMTAEWTGDASRTHAALWAEWVDSARQVAGALTEDAGLLHQAATEYRRTDDQNAGSISGTRLNMDF</sequence>
<accession>A0ABU4BMP0</accession>
<dbReference type="RefSeq" id="WP_287162463.1">
    <property type="nucleotide sequence ID" value="NZ_JACLZG010000006.1"/>
</dbReference>
<organism evidence="1 2">
    <name type="scientific">Rhodococcus globerulus</name>
    <dbReference type="NCBI Taxonomy" id="33008"/>
    <lineage>
        <taxon>Bacteria</taxon>
        <taxon>Bacillati</taxon>
        <taxon>Actinomycetota</taxon>
        <taxon>Actinomycetes</taxon>
        <taxon>Mycobacteriales</taxon>
        <taxon>Nocardiaceae</taxon>
        <taxon>Rhodococcus</taxon>
    </lineage>
</organism>